<keyword evidence="6" id="KW-0378">Hydrolase</keyword>
<evidence type="ECO:0000256" key="4">
    <source>
        <dbReference type="ARBA" id="ARBA00022722"/>
    </source>
</evidence>
<dbReference type="GO" id="GO:0016787">
    <property type="term" value="F:hydrolase activity"/>
    <property type="evidence" value="ECO:0007669"/>
    <property type="project" value="UniProtKB-KW"/>
</dbReference>
<reference evidence="9" key="1">
    <citation type="submission" date="2021-06" db="EMBL/GenBank/DDBJ databases">
        <authorList>
            <person name="Hodson N. C."/>
            <person name="Mongue J. A."/>
            <person name="Jaron S. K."/>
        </authorList>
    </citation>
    <scope>NUCLEOTIDE SEQUENCE</scope>
</reference>
<dbReference type="Proteomes" id="UP000708208">
    <property type="component" value="Unassembled WGS sequence"/>
</dbReference>
<dbReference type="InterPro" id="IPR027806">
    <property type="entry name" value="HARBI1_dom"/>
</dbReference>
<dbReference type="InterPro" id="IPR045249">
    <property type="entry name" value="HARBI1-like"/>
</dbReference>
<comment type="similarity">
    <text evidence="3">Belongs to the HARBI1 family.</text>
</comment>
<comment type="caution">
    <text evidence="9">The sequence shown here is derived from an EMBL/GenBank/DDBJ whole genome shotgun (WGS) entry which is preliminary data.</text>
</comment>
<evidence type="ECO:0000256" key="5">
    <source>
        <dbReference type="ARBA" id="ARBA00022723"/>
    </source>
</evidence>
<proteinExistence type="inferred from homology"/>
<keyword evidence="4" id="KW-0540">Nuclease</keyword>
<dbReference type="GO" id="GO:0005634">
    <property type="term" value="C:nucleus"/>
    <property type="evidence" value="ECO:0007669"/>
    <property type="project" value="UniProtKB-SubCell"/>
</dbReference>
<keyword evidence="7" id="KW-0539">Nucleus</keyword>
<dbReference type="EMBL" id="CAJVCH010187586">
    <property type="protein sequence ID" value="CAG7729998.1"/>
    <property type="molecule type" value="Genomic_DNA"/>
</dbReference>
<accession>A0A8J2JYW2</accession>
<evidence type="ECO:0000256" key="6">
    <source>
        <dbReference type="ARBA" id="ARBA00022801"/>
    </source>
</evidence>
<dbReference type="AlphaFoldDB" id="A0A8J2JYW2"/>
<comment type="cofactor">
    <cofactor evidence="1">
        <name>a divalent metal cation</name>
        <dbReference type="ChEBI" id="CHEBI:60240"/>
    </cofactor>
</comment>
<evidence type="ECO:0000313" key="10">
    <source>
        <dbReference type="Proteomes" id="UP000708208"/>
    </source>
</evidence>
<protein>
    <recommendedName>
        <fullName evidence="8">DDE Tnp4 domain-containing protein</fullName>
    </recommendedName>
</protein>
<dbReference type="PANTHER" id="PTHR22930">
    <property type="match status" value="1"/>
</dbReference>
<keyword evidence="10" id="KW-1185">Reference proteome</keyword>
<feature type="domain" description="DDE Tnp4" evidence="8">
    <location>
        <begin position="50"/>
        <end position="194"/>
    </location>
</feature>
<evidence type="ECO:0000259" key="8">
    <source>
        <dbReference type="Pfam" id="PF13359"/>
    </source>
</evidence>
<name>A0A8J2JYW2_9HEXA</name>
<evidence type="ECO:0000256" key="3">
    <source>
        <dbReference type="ARBA" id="ARBA00006958"/>
    </source>
</evidence>
<evidence type="ECO:0000313" key="9">
    <source>
        <dbReference type="EMBL" id="CAG7729998.1"/>
    </source>
</evidence>
<evidence type="ECO:0000256" key="7">
    <source>
        <dbReference type="ARBA" id="ARBA00023242"/>
    </source>
</evidence>
<organism evidence="9 10">
    <name type="scientific">Allacma fusca</name>
    <dbReference type="NCBI Taxonomy" id="39272"/>
    <lineage>
        <taxon>Eukaryota</taxon>
        <taxon>Metazoa</taxon>
        <taxon>Ecdysozoa</taxon>
        <taxon>Arthropoda</taxon>
        <taxon>Hexapoda</taxon>
        <taxon>Collembola</taxon>
        <taxon>Symphypleona</taxon>
        <taxon>Sminthuridae</taxon>
        <taxon>Allacma</taxon>
    </lineage>
</organism>
<gene>
    <name evidence="9" type="ORF">AFUS01_LOCUS18678</name>
</gene>
<feature type="non-terminal residue" evidence="9">
    <location>
        <position position="222"/>
    </location>
</feature>
<sequence length="222" mass="25790">MVQPPPDSWIGLLRRFCHFATSLFSGLMQMNEDTWLQKEREGLKGVILVIDGTHFPLSEAPRITPWNYFDKDKNYSIQAQIICDSKKRIRSFFTGYLGSVHDSRVYRESHIGRNIQLYLDENQNCRDGEEFGFLEEDMRRFNTFYSSKRVVIEHVNGILKEKFPVLKRIPMPIINDESHAKVCRLIEACAVIYNATLAETTYDHVNPPPMAAREDFDALPEN</sequence>
<dbReference type="OrthoDB" id="7788538at2759"/>
<dbReference type="GO" id="GO:0046872">
    <property type="term" value="F:metal ion binding"/>
    <property type="evidence" value="ECO:0007669"/>
    <property type="project" value="UniProtKB-KW"/>
</dbReference>
<evidence type="ECO:0000256" key="1">
    <source>
        <dbReference type="ARBA" id="ARBA00001968"/>
    </source>
</evidence>
<dbReference type="Pfam" id="PF13359">
    <property type="entry name" value="DDE_Tnp_4"/>
    <property type="match status" value="1"/>
</dbReference>
<evidence type="ECO:0000256" key="2">
    <source>
        <dbReference type="ARBA" id="ARBA00004123"/>
    </source>
</evidence>
<comment type="subcellular location">
    <subcellularLocation>
        <location evidence="2">Nucleus</location>
    </subcellularLocation>
</comment>
<dbReference type="GO" id="GO:0004518">
    <property type="term" value="F:nuclease activity"/>
    <property type="evidence" value="ECO:0007669"/>
    <property type="project" value="UniProtKB-KW"/>
</dbReference>
<keyword evidence="5" id="KW-0479">Metal-binding</keyword>